<keyword evidence="3" id="KW-0119">Carbohydrate metabolism</keyword>
<dbReference type="EC" id="3.2.1.14" evidence="2"/>
<dbReference type="GO" id="GO:0008843">
    <property type="term" value="F:endochitinase activity"/>
    <property type="evidence" value="ECO:0007669"/>
    <property type="project" value="UniProtKB-EC"/>
</dbReference>
<dbReference type="PANTHER" id="PTHR11177">
    <property type="entry name" value="CHITINASE"/>
    <property type="match status" value="1"/>
</dbReference>
<gene>
    <name evidence="6" type="ORF">H8744_00740</name>
</gene>
<comment type="caution">
    <text evidence="6">The sequence shown here is derived from an EMBL/GenBank/DDBJ whole genome shotgun (WGS) entry which is preliminary data.</text>
</comment>
<sequence length="366" mass="43194">MKKELLFTWMLFISCIAYAQDFIHATYLVGNSLKDVEKVKQIDYSQFQYIYLMAAPQWNQEDFGQPQENIIKHLVSDHQYAKDQGIEIVPLLIEEAHKNKTKVLLSFAGAGFNEIVSSIEKQKKFIDMMIRFIDKYNYDGIEIDWEQDLSLPLHAEFISNIRLKLDDLEKKRNDSKHLYLTTALHSWQVYHKELANKLASNVDWINIMTYDMGGGIWGNVPEHNTPLNKMEKELKNWKVFNRNKLCIGLANYGFIYKDLSPGIKIEGKLDKNGKYFSYNNMLPLLQKGWVEQYDKKAKVSYYFSPDKSEFITMENPKTILTKIQWITKEKYRGAFWWEFNYDIIYPTTQTGKIRHHLIDVVSKYLD</sequence>
<dbReference type="Pfam" id="PF00704">
    <property type="entry name" value="Glyco_hydro_18"/>
    <property type="match status" value="1"/>
</dbReference>
<feature type="signal peptide" evidence="4">
    <location>
        <begin position="1"/>
        <end position="19"/>
    </location>
</feature>
<dbReference type="Gene3D" id="3.10.50.10">
    <property type="match status" value="1"/>
</dbReference>
<dbReference type="Gene3D" id="3.20.20.80">
    <property type="entry name" value="Glycosidases"/>
    <property type="match status" value="2"/>
</dbReference>
<feature type="domain" description="GH18" evidence="5">
    <location>
        <begin position="22"/>
        <end position="360"/>
    </location>
</feature>
<dbReference type="GO" id="GO:0008061">
    <property type="term" value="F:chitin binding"/>
    <property type="evidence" value="ECO:0007669"/>
    <property type="project" value="InterPro"/>
</dbReference>
<dbReference type="InterPro" id="IPR011583">
    <property type="entry name" value="Chitinase_II/V-like_cat"/>
</dbReference>
<keyword evidence="3" id="KW-0624">Polysaccharide degradation</keyword>
<dbReference type="Proteomes" id="UP000651085">
    <property type="component" value="Unassembled WGS sequence"/>
</dbReference>
<dbReference type="RefSeq" id="WP_262433006.1">
    <property type="nucleotide sequence ID" value="NZ_JACRTF010000001.1"/>
</dbReference>
<protein>
    <recommendedName>
        <fullName evidence="2">chitinase</fullName>
        <ecNumber evidence="2">3.2.1.14</ecNumber>
    </recommendedName>
</protein>
<dbReference type="PANTHER" id="PTHR11177:SF317">
    <property type="entry name" value="CHITINASE 12-RELATED"/>
    <property type="match status" value="1"/>
</dbReference>
<evidence type="ECO:0000256" key="1">
    <source>
        <dbReference type="ARBA" id="ARBA00000822"/>
    </source>
</evidence>
<dbReference type="PROSITE" id="PS51910">
    <property type="entry name" value="GH18_2"/>
    <property type="match status" value="1"/>
</dbReference>
<dbReference type="GO" id="GO:0005975">
    <property type="term" value="P:carbohydrate metabolic process"/>
    <property type="evidence" value="ECO:0007669"/>
    <property type="project" value="InterPro"/>
</dbReference>
<keyword evidence="7" id="KW-1185">Reference proteome</keyword>
<dbReference type="SUPFAM" id="SSF51445">
    <property type="entry name" value="(Trans)glycosidases"/>
    <property type="match status" value="1"/>
</dbReference>
<reference evidence="6" key="1">
    <citation type="submission" date="2020-08" db="EMBL/GenBank/DDBJ databases">
        <title>Genome public.</title>
        <authorList>
            <person name="Liu C."/>
            <person name="Sun Q."/>
        </authorList>
    </citation>
    <scope>NUCLEOTIDE SEQUENCE</scope>
    <source>
        <strain evidence="6">N12</strain>
    </source>
</reference>
<dbReference type="GO" id="GO:0005576">
    <property type="term" value="C:extracellular region"/>
    <property type="evidence" value="ECO:0007669"/>
    <property type="project" value="TreeGrafter"/>
</dbReference>
<evidence type="ECO:0000256" key="2">
    <source>
        <dbReference type="ARBA" id="ARBA00012729"/>
    </source>
</evidence>
<accession>A0A926F0H0</accession>
<dbReference type="AlphaFoldDB" id="A0A926F0H0"/>
<feature type="chain" id="PRO_5039058285" description="chitinase" evidence="4">
    <location>
        <begin position="20"/>
        <end position="366"/>
    </location>
</feature>
<keyword evidence="4" id="KW-0732">Signal</keyword>
<dbReference type="InterPro" id="IPR029070">
    <property type="entry name" value="Chitinase_insertion_sf"/>
</dbReference>
<dbReference type="InterPro" id="IPR017853">
    <property type="entry name" value="GH"/>
</dbReference>
<dbReference type="PROSITE" id="PS51257">
    <property type="entry name" value="PROKAR_LIPOPROTEIN"/>
    <property type="match status" value="1"/>
</dbReference>
<evidence type="ECO:0000313" key="7">
    <source>
        <dbReference type="Proteomes" id="UP000651085"/>
    </source>
</evidence>
<name>A0A926F0H0_9BACT</name>
<dbReference type="InterPro" id="IPR050314">
    <property type="entry name" value="Glycosyl_Hydrlase_18"/>
</dbReference>
<organism evidence="6 7">
    <name type="scientific">Jilunia laotingensis</name>
    <dbReference type="NCBI Taxonomy" id="2763675"/>
    <lineage>
        <taxon>Bacteria</taxon>
        <taxon>Pseudomonadati</taxon>
        <taxon>Bacteroidota</taxon>
        <taxon>Bacteroidia</taxon>
        <taxon>Bacteroidales</taxon>
        <taxon>Bacteroidaceae</taxon>
        <taxon>Jilunia</taxon>
    </lineage>
</organism>
<dbReference type="InterPro" id="IPR001223">
    <property type="entry name" value="Glyco_hydro18_cat"/>
</dbReference>
<comment type="catalytic activity">
    <reaction evidence="1">
        <text>Random endo-hydrolysis of N-acetyl-beta-D-glucosaminide (1-&gt;4)-beta-linkages in chitin and chitodextrins.</text>
        <dbReference type="EC" id="3.2.1.14"/>
    </reaction>
</comment>
<evidence type="ECO:0000256" key="3">
    <source>
        <dbReference type="ARBA" id="ARBA00023024"/>
    </source>
</evidence>
<dbReference type="SUPFAM" id="SSF54556">
    <property type="entry name" value="Chitinase insertion domain"/>
    <property type="match status" value="1"/>
</dbReference>
<dbReference type="SMART" id="SM00636">
    <property type="entry name" value="Glyco_18"/>
    <property type="match status" value="1"/>
</dbReference>
<dbReference type="GO" id="GO:0006032">
    <property type="term" value="P:chitin catabolic process"/>
    <property type="evidence" value="ECO:0007669"/>
    <property type="project" value="UniProtKB-KW"/>
</dbReference>
<keyword evidence="3" id="KW-0146">Chitin degradation</keyword>
<evidence type="ECO:0000256" key="4">
    <source>
        <dbReference type="SAM" id="SignalP"/>
    </source>
</evidence>
<dbReference type="EMBL" id="JACRTF010000001">
    <property type="protein sequence ID" value="MBC8591785.1"/>
    <property type="molecule type" value="Genomic_DNA"/>
</dbReference>
<proteinExistence type="predicted"/>
<evidence type="ECO:0000313" key="6">
    <source>
        <dbReference type="EMBL" id="MBC8591785.1"/>
    </source>
</evidence>
<evidence type="ECO:0000259" key="5">
    <source>
        <dbReference type="PROSITE" id="PS51910"/>
    </source>
</evidence>